<evidence type="ECO:0000256" key="7">
    <source>
        <dbReference type="ARBA" id="ARBA00022801"/>
    </source>
</evidence>
<keyword evidence="7 11" id="KW-0378">Hydrolase</keyword>
<evidence type="ECO:0000256" key="5">
    <source>
        <dbReference type="ARBA" id="ARBA00022670"/>
    </source>
</evidence>
<comment type="subcellular location">
    <subcellularLocation>
        <location evidence="2">Cytoplasm</location>
        <location evidence="2">Cytosol</location>
    </subcellularLocation>
</comment>
<dbReference type="InterPro" id="IPR006155">
    <property type="entry name" value="Josephin"/>
</dbReference>
<sequence>MAPMESIYHEKQVKELCALHSLNNLFQDPTAFTKSDLDSICERLSPDHWLNPHKSMLGTGNYDINVIMAALEVKGCGVVWFDKRKDPATIAVDLVLGFILNIPSEYRVGPVQLPLRRKHWVAVRKVRGAYYNLDSKLDAPVCLGLECDLLEWLRGELCCKDKALFIVASQEVEKTRSWSLDKGSGESTTGAAAADLATTTAVTVSEELQHCNGGLVVNLPPTSIHLNADRTLDKREQQKSPGGRLQCDPLRNTSNVDGQLDPGLQKKLLASVEGEDAFSSPGLKYIDQDALSVGNSLDGDRDSVKSAIKDARNGLINKKSKHDSEVKNIR</sequence>
<feature type="active site" evidence="11">
    <location>
        <position position="134"/>
    </location>
</feature>
<dbReference type="AlphaFoldDB" id="A0A2P2I8D3"/>
<reference evidence="14" key="1">
    <citation type="journal article" date="2018" name="Biosci. Biotechnol. Biochem.">
        <title>Polysaccharide hydrolase of the hadal zone amphipods Hirondellea gigas.</title>
        <authorList>
            <person name="Kobayashi H."/>
            <person name="Nagahama T."/>
            <person name="Arai W."/>
            <person name="Sasagawa Y."/>
            <person name="Umeda M."/>
            <person name="Hayashi T."/>
            <person name="Nikaido I."/>
            <person name="Watanabe H."/>
            <person name="Oguri K."/>
            <person name="Kitazato H."/>
            <person name="Fujioka K."/>
            <person name="Kido Y."/>
            <person name="Takami H."/>
        </authorList>
    </citation>
    <scope>NUCLEOTIDE SEQUENCE</scope>
    <source>
        <tissue evidence="14">Whole body</tissue>
    </source>
</reference>
<feature type="active site" evidence="11">
    <location>
        <position position="119"/>
    </location>
</feature>
<evidence type="ECO:0000256" key="9">
    <source>
        <dbReference type="ARBA" id="ARBA00069892"/>
    </source>
</evidence>
<accession>A0A2P2I8D3</accession>
<dbReference type="FunFam" id="3.90.70.40:FF:000003">
    <property type="entry name" value="josephin-2 isoform X1"/>
    <property type="match status" value="1"/>
</dbReference>
<evidence type="ECO:0000256" key="10">
    <source>
        <dbReference type="ARBA" id="ARBA00077222"/>
    </source>
</evidence>
<dbReference type="InterPro" id="IPR040053">
    <property type="entry name" value="JOSD1/2"/>
</dbReference>
<dbReference type="PANTHER" id="PTHR13291">
    <property type="entry name" value="JOSEPHIN 1, 2"/>
    <property type="match status" value="1"/>
</dbReference>
<name>A0A2P2I8D3_9CRUS</name>
<dbReference type="GO" id="GO:0005829">
    <property type="term" value="C:cytosol"/>
    <property type="evidence" value="ECO:0007669"/>
    <property type="project" value="UniProtKB-SubCell"/>
</dbReference>
<dbReference type="PANTHER" id="PTHR13291:SF0">
    <property type="entry name" value="JOSEPHIN-LIKE PROTEIN"/>
    <property type="match status" value="1"/>
</dbReference>
<organism evidence="14">
    <name type="scientific">Hirondellea gigas</name>
    <dbReference type="NCBI Taxonomy" id="1518452"/>
    <lineage>
        <taxon>Eukaryota</taxon>
        <taxon>Metazoa</taxon>
        <taxon>Ecdysozoa</taxon>
        <taxon>Arthropoda</taxon>
        <taxon>Crustacea</taxon>
        <taxon>Multicrustacea</taxon>
        <taxon>Malacostraca</taxon>
        <taxon>Eumalacostraca</taxon>
        <taxon>Peracarida</taxon>
        <taxon>Amphipoda</taxon>
        <taxon>Amphilochidea</taxon>
        <taxon>Lysianassida</taxon>
        <taxon>Lysianassidira</taxon>
        <taxon>Lysianassoidea</taxon>
        <taxon>Lysianassidae</taxon>
        <taxon>Hirondellea</taxon>
    </lineage>
</organism>
<comment type="function">
    <text evidence="8">Cleaves 'Lys-63'-linked poly-ubiquitin chains, and with lesser efficiency 'Lys-48'-linked poly-ubiquitin chains (in vitro). May act as a deubiquitinating enzyme.</text>
</comment>
<dbReference type="EC" id="3.4.19.12" evidence="3"/>
<evidence type="ECO:0000259" key="13">
    <source>
        <dbReference type="PROSITE" id="PS50957"/>
    </source>
</evidence>
<dbReference type="Pfam" id="PF02099">
    <property type="entry name" value="Josephin"/>
    <property type="match status" value="1"/>
</dbReference>
<feature type="active site" evidence="11">
    <location>
        <position position="17"/>
    </location>
</feature>
<evidence type="ECO:0000256" key="11">
    <source>
        <dbReference type="PROSITE-ProRule" id="PRU00331"/>
    </source>
</evidence>
<protein>
    <recommendedName>
        <fullName evidence="9">Josephin-2</fullName>
        <ecNumber evidence="3">3.4.19.12</ecNumber>
    </recommendedName>
    <alternativeName>
        <fullName evidence="10">Josephin domain-containing protein 2</fullName>
    </alternativeName>
</protein>
<evidence type="ECO:0000256" key="12">
    <source>
        <dbReference type="SAM" id="MobiDB-lite"/>
    </source>
</evidence>
<dbReference type="Gene3D" id="3.90.70.40">
    <property type="match status" value="1"/>
</dbReference>
<evidence type="ECO:0000256" key="8">
    <source>
        <dbReference type="ARBA" id="ARBA00058284"/>
    </source>
</evidence>
<dbReference type="GO" id="GO:0016579">
    <property type="term" value="P:protein deubiquitination"/>
    <property type="evidence" value="ECO:0007669"/>
    <property type="project" value="InterPro"/>
</dbReference>
<dbReference type="PROSITE" id="PS50957">
    <property type="entry name" value="JOSEPHIN"/>
    <property type="match status" value="1"/>
</dbReference>
<dbReference type="SMART" id="SM01246">
    <property type="entry name" value="Josephin"/>
    <property type="match status" value="1"/>
</dbReference>
<evidence type="ECO:0000313" key="14">
    <source>
        <dbReference type="EMBL" id="LAB70176.1"/>
    </source>
</evidence>
<feature type="region of interest" description="Disordered" evidence="12">
    <location>
        <begin position="234"/>
        <end position="259"/>
    </location>
</feature>
<evidence type="ECO:0000256" key="1">
    <source>
        <dbReference type="ARBA" id="ARBA00000707"/>
    </source>
</evidence>
<comment type="catalytic activity">
    <reaction evidence="1">
        <text>Thiol-dependent hydrolysis of ester, thioester, amide, peptide and isopeptide bonds formed by the C-terminal Gly of ubiquitin (a 76-residue protein attached to proteins as an intracellular targeting signal).</text>
        <dbReference type="EC" id="3.4.19.12"/>
    </reaction>
</comment>
<evidence type="ECO:0000256" key="3">
    <source>
        <dbReference type="ARBA" id="ARBA00012759"/>
    </source>
</evidence>
<evidence type="ECO:0000256" key="4">
    <source>
        <dbReference type="ARBA" id="ARBA00022490"/>
    </source>
</evidence>
<evidence type="ECO:0000256" key="2">
    <source>
        <dbReference type="ARBA" id="ARBA00004514"/>
    </source>
</evidence>
<dbReference type="GO" id="GO:0006508">
    <property type="term" value="P:proteolysis"/>
    <property type="evidence" value="ECO:0007669"/>
    <property type="project" value="UniProtKB-KW"/>
</dbReference>
<feature type="domain" description="Josephin" evidence="13">
    <location>
        <begin position="4"/>
        <end position="182"/>
    </location>
</feature>
<evidence type="ECO:0000256" key="6">
    <source>
        <dbReference type="ARBA" id="ARBA00022786"/>
    </source>
</evidence>
<dbReference type="EMBL" id="IACF01004587">
    <property type="protein sequence ID" value="LAB70176.1"/>
    <property type="molecule type" value="mRNA"/>
</dbReference>
<keyword evidence="4" id="KW-0963">Cytoplasm</keyword>
<keyword evidence="6" id="KW-0833">Ubl conjugation pathway</keyword>
<proteinExistence type="evidence at transcript level"/>
<keyword evidence="5" id="KW-0645">Protease</keyword>
<dbReference type="GO" id="GO:0004843">
    <property type="term" value="F:cysteine-type deubiquitinase activity"/>
    <property type="evidence" value="ECO:0007669"/>
    <property type="project" value="UniProtKB-EC"/>
</dbReference>